<feature type="region of interest" description="Disordered" evidence="5">
    <location>
        <begin position="1"/>
        <end position="53"/>
    </location>
</feature>
<dbReference type="PROSITE" id="PS51719">
    <property type="entry name" value="G_SEPTIN"/>
    <property type="match status" value="1"/>
</dbReference>
<sequence length="461" mass="52884">MTALESHQPDISSESSANYENCETVKETIRSGTPQAAATPSNSTDANGSGPVTPEVNIIRRKLNGYVGFANLPKQWHRKSIRRGFNFNFFIVGESGLGKSTLVNTLFNRELYPQKEVRDPSAEKQTNVKIETVSADIEENGVKLHLTVIDAPGFGDAINNSDSWEPIIEEINSRFDQYLEAETKINRTTIIDNRVHSLVYFIEPTGHSLKPLDITFMKKVHTKVNLIPVIAKSDTLTEEEIADFKQRILDDINTQGINIFRPPTYEKDDEETILSCQELMSRIPFAVVGSTDEVSGKDGNNVRGRAYPWGIIEVDNEDHCDFVRLRQLLIRDYLEELRETTAKKLYENYRTEKLRNMGIEQDHSVFKEFDPLVKQQEEKTLHEAKLAKMEAEMKSVFDQKVTEKEKKLQKSEAELFSRHKEMKEKLLKQVRLLEEKKTALENSSRNMLDNPSQQKSRKRIF</sequence>
<dbReference type="AlphaFoldDB" id="A0AAV5QTF7"/>
<protein>
    <submittedName>
        <fullName evidence="7">Septin</fullName>
    </submittedName>
</protein>
<dbReference type="CDD" id="cd01850">
    <property type="entry name" value="CDC_Septin"/>
    <property type="match status" value="1"/>
</dbReference>
<evidence type="ECO:0000256" key="4">
    <source>
        <dbReference type="RuleBase" id="RU004560"/>
    </source>
</evidence>
<evidence type="ECO:0000313" key="8">
    <source>
        <dbReference type="Proteomes" id="UP001360560"/>
    </source>
</evidence>
<dbReference type="RefSeq" id="XP_064854842.1">
    <property type="nucleotide sequence ID" value="XM_064998770.1"/>
</dbReference>
<comment type="subcellular location">
    <subcellularLocation>
        <location evidence="1">Bud neck</location>
    </subcellularLocation>
</comment>
<feature type="domain" description="Septin-type G" evidence="6">
    <location>
        <begin position="83"/>
        <end position="356"/>
    </location>
</feature>
<name>A0AAV5QTF7_9ASCO</name>
<feature type="region of interest" description="Disordered" evidence="5">
    <location>
        <begin position="438"/>
        <end position="461"/>
    </location>
</feature>
<evidence type="ECO:0000313" key="7">
    <source>
        <dbReference type="EMBL" id="GMM37846.1"/>
    </source>
</evidence>
<dbReference type="Proteomes" id="UP001360560">
    <property type="component" value="Unassembled WGS sequence"/>
</dbReference>
<evidence type="ECO:0000256" key="2">
    <source>
        <dbReference type="ARBA" id="ARBA00022741"/>
    </source>
</evidence>
<dbReference type="FunFam" id="3.40.50.300:FF:000196">
    <property type="entry name" value="Cell division control 3"/>
    <property type="match status" value="1"/>
</dbReference>
<dbReference type="GO" id="GO:0031105">
    <property type="term" value="C:septin complex"/>
    <property type="evidence" value="ECO:0007669"/>
    <property type="project" value="UniProtKB-ARBA"/>
</dbReference>
<keyword evidence="8" id="KW-1185">Reference proteome</keyword>
<organism evidence="7 8">
    <name type="scientific">Saccharomycopsis crataegensis</name>
    <dbReference type="NCBI Taxonomy" id="43959"/>
    <lineage>
        <taxon>Eukaryota</taxon>
        <taxon>Fungi</taxon>
        <taxon>Dikarya</taxon>
        <taxon>Ascomycota</taxon>
        <taxon>Saccharomycotina</taxon>
        <taxon>Saccharomycetes</taxon>
        <taxon>Saccharomycopsidaceae</taxon>
        <taxon>Saccharomycopsis</taxon>
    </lineage>
</organism>
<evidence type="ECO:0000256" key="5">
    <source>
        <dbReference type="SAM" id="MobiDB-lite"/>
    </source>
</evidence>
<dbReference type="GO" id="GO:0005525">
    <property type="term" value="F:GTP binding"/>
    <property type="evidence" value="ECO:0007669"/>
    <property type="project" value="UniProtKB-KW"/>
</dbReference>
<dbReference type="Gene3D" id="3.40.50.300">
    <property type="entry name" value="P-loop containing nucleotide triphosphate hydrolases"/>
    <property type="match status" value="1"/>
</dbReference>
<dbReference type="SUPFAM" id="SSF52540">
    <property type="entry name" value="P-loop containing nucleoside triphosphate hydrolases"/>
    <property type="match status" value="1"/>
</dbReference>
<dbReference type="Pfam" id="PF00735">
    <property type="entry name" value="Septin"/>
    <property type="match status" value="1"/>
</dbReference>
<accession>A0AAV5QTF7</accession>
<dbReference type="InterPro" id="IPR027417">
    <property type="entry name" value="P-loop_NTPase"/>
</dbReference>
<evidence type="ECO:0000256" key="1">
    <source>
        <dbReference type="ARBA" id="ARBA00004266"/>
    </source>
</evidence>
<feature type="compositionally biased region" description="Polar residues" evidence="5">
    <location>
        <begin position="440"/>
        <end position="454"/>
    </location>
</feature>
<evidence type="ECO:0000259" key="6">
    <source>
        <dbReference type="PROSITE" id="PS51719"/>
    </source>
</evidence>
<comment type="caution">
    <text evidence="7">The sequence shown here is derived from an EMBL/GenBank/DDBJ whole genome shotgun (WGS) entry which is preliminary data.</text>
</comment>
<feature type="compositionally biased region" description="Polar residues" evidence="5">
    <location>
        <begin position="30"/>
        <end position="47"/>
    </location>
</feature>
<dbReference type="PANTHER" id="PTHR18884">
    <property type="entry name" value="SEPTIN"/>
    <property type="match status" value="1"/>
</dbReference>
<proteinExistence type="inferred from homology"/>
<evidence type="ECO:0000256" key="3">
    <source>
        <dbReference type="ARBA" id="ARBA00023134"/>
    </source>
</evidence>
<comment type="similarity">
    <text evidence="4">Belongs to the TRAFAC class TrmE-Era-EngA-EngB-Septin-like GTPase superfamily. Septin GTPase family.</text>
</comment>
<reference evidence="7 8" key="1">
    <citation type="journal article" date="2023" name="Elife">
        <title>Identification of key yeast species and microbe-microbe interactions impacting larval growth of Drosophila in the wild.</title>
        <authorList>
            <person name="Mure A."/>
            <person name="Sugiura Y."/>
            <person name="Maeda R."/>
            <person name="Honda K."/>
            <person name="Sakurai N."/>
            <person name="Takahashi Y."/>
            <person name="Watada M."/>
            <person name="Katoh T."/>
            <person name="Gotoh A."/>
            <person name="Gotoh Y."/>
            <person name="Taniguchi I."/>
            <person name="Nakamura K."/>
            <person name="Hayashi T."/>
            <person name="Katayama T."/>
            <person name="Uemura T."/>
            <person name="Hattori Y."/>
        </authorList>
    </citation>
    <scope>NUCLEOTIDE SEQUENCE [LARGE SCALE GENOMIC DNA]</scope>
    <source>
        <strain evidence="7 8">SC-9</strain>
    </source>
</reference>
<feature type="compositionally biased region" description="Polar residues" evidence="5">
    <location>
        <begin position="9"/>
        <end position="21"/>
    </location>
</feature>
<dbReference type="GO" id="GO:0005935">
    <property type="term" value="C:cellular bud neck"/>
    <property type="evidence" value="ECO:0007669"/>
    <property type="project" value="UniProtKB-SubCell"/>
</dbReference>
<dbReference type="GeneID" id="90075821"/>
<keyword evidence="3 4" id="KW-0342">GTP-binding</keyword>
<dbReference type="InterPro" id="IPR030379">
    <property type="entry name" value="G_SEPTIN_dom"/>
</dbReference>
<keyword evidence="2 4" id="KW-0547">Nucleotide-binding</keyword>
<dbReference type="EMBL" id="BTFZ01000012">
    <property type="protein sequence ID" value="GMM37846.1"/>
    <property type="molecule type" value="Genomic_DNA"/>
</dbReference>
<dbReference type="InterPro" id="IPR016491">
    <property type="entry name" value="Septin"/>
</dbReference>
<gene>
    <name evidence="7" type="ORF">DASC09_051710</name>
</gene>
<dbReference type="PIRSF" id="PIRSF006698">
    <property type="entry name" value="Septin"/>
    <property type="match status" value="1"/>
</dbReference>